<reference evidence="2 3" key="1">
    <citation type="submission" date="2023-03" db="EMBL/GenBank/DDBJ databases">
        <title>Genome insight into feeding habits of ladybird beetles.</title>
        <authorList>
            <person name="Li H.-S."/>
            <person name="Huang Y.-H."/>
            <person name="Pang H."/>
        </authorList>
    </citation>
    <scope>NUCLEOTIDE SEQUENCE [LARGE SCALE GENOMIC DNA]</scope>
    <source>
        <strain evidence="2">SYSU_2023b</strain>
        <tissue evidence="2">Whole body</tissue>
    </source>
</reference>
<keyword evidence="3" id="KW-1185">Reference proteome</keyword>
<proteinExistence type="predicted"/>
<accession>A0AAW1TZL7</accession>
<organism evidence="2 3">
    <name type="scientific">Henosepilachna vigintioctopunctata</name>
    <dbReference type="NCBI Taxonomy" id="420089"/>
    <lineage>
        <taxon>Eukaryota</taxon>
        <taxon>Metazoa</taxon>
        <taxon>Ecdysozoa</taxon>
        <taxon>Arthropoda</taxon>
        <taxon>Hexapoda</taxon>
        <taxon>Insecta</taxon>
        <taxon>Pterygota</taxon>
        <taxon>Neoptera</taxon>
        <taxon>Endopterygota</taxon>
        <taxon>Coleoptera</taxon>
        <taxon>Polyphaga</taxon>
        <taxon>Cucujiformia</taxon>
        <taxon>Coccinelloidea</taxon>
        <taxon>Coccinellidae</taxon>
        <taxon>Epilachninae</taxon>
        <taxon>Epilachnini</taxon>
        <taxon>Henosepilachna</taxon>
    </lineage>
</organism>
<sequence length="111" mass="12733">MEYKENKIPWLDDDALSGSTRTPEVLQESSQLTLAIFLVAAVVAITLLFAIGLFMDCRHQKIDDEEAQKRSLWKAKFRMLKKNRMAIRSNDRDCIVENMEENEPSTSNGII</sequence>
<evidence type="ECO:0000256" key="1">
    <source>
        <dbReference type="SAM" id="Phobius"/>
    </source>
</evidence>
<evidence type="ECO:0000313" key="2">
    <source>
        <dbReference type="EMBL" id="KAK9873166.1"/>
    </source>
</evidence>
<dbReference type="AlphaFoldDB" id="A0AAW1TZL7"/>
<protein>
    <submittedName>
        <fullName evidence="2">Uncharacterized protein</fullName>
    </submittedName>
</protein>
<comment type="caution">
    <text evidence="2">The sequence shown here is derived from an EMBL/GenBank/DDBJ whole genome shotgun (WGS) entry which is preliminary data.</text>
</comment>
<keyword evidence="1" id="KW-0812">Transmembrane</keyword>
<name>A0AAW1TZL7_9CUCU</name>
<gene>
    <name evidence="2" type="ORF">WA026_021398</name>
</gene>
<keyword evidence="1" id="KW-1133">Transmembrane helix</keyword>
<dbReference type="Proteomes" id="UP001431783">
    <property type="component" value="Unassembled WGS sequence"/>
</dbReference>
<keyword evidence="1" id="KW-0472">Membrane</keyword>
<dbReference type="EMBL" id="JARQZJ010000016">
    <property type="protein sequence ID" value="KAK9873166.1"/>
    <property type="molecule type" value="Genomic_DNA"/>
</dbReference>
<evidence type="ECO:0000313" key="3">
    <source>
        <dbReference type="Proteomes" id="UP001431783"/>
    </source>
</evidence>
<feature type="transmembrane region" description="Helical" evidence="1">
    <location>
        <begin position="32"/>
        <end position="54"/>
    </location>
</feature>